<sequence>MKEKETPSAQQQWNMEFGTRNEPNAIATLVGKIMPVYFPEYTYLEEGSRIIKHDDSSSILSSLDGMLVQLPDDYRSSEKLTEGILSGIIKSEISVEAKCRVPADYKTPVAYMGKSGDDWPVEHVLQTLCSMASSGTDKLLYISWSEESSTCFIVHFDQNIWSDVEAECKMVYGDRKPKKPTRLSNTSKLLKEKIKSFRRTNVEFLCEVSSLTAVDNNVSVSSPTPKYPYIFNSSSREIQPYSNYSESDVLSKAEQALNTAYELSRKKSTEVLVWMLSTTDRLWDKEKVHAVPVAFANVGYSLPTPVMRSMNEEIMSFLQEKQIKVPCLSFDGQWAKIANRSKDGKPLTLLQLQKDVWATTKKMTKEELLTSL</sequence>
<dbReference type="OrthoDB" id="6153424at2759"/>
<proteinExistence type="predicted"/>
<dbReference type="SUPFAM" id="SSF52980">
    <property type="entry name" value="Restriction endonuclease-like"/>
    <property type="match status" value="1"/>
</dbReference>
<dbReference type="Gene3D" id="3.90.320.10">
    <property type="match status" value="1"/>
</dbReference>
<name>A0A8S4NHJ9_OWEFU</name>
<dbReference type="GO" id="GO:0006281">
    <property type="term" value="P:DNA repair"/>
    <property type="evidence" value="ECO:0007669"/>
    <property type="project" value="UniProtKB-ARBA"/>
</dbReference>
<dbReference type="InterPro" id="IPR011604">
    <property type="entry name" value="PDDEXK-like_dom_sf"/>
</dbReference>
<comment type="caution">
    <text evidence="1">The sequence shown here is derived from an EMBL/GenBank/DDBJ whole genome shotgun (WGS) entry which is preliminary data.</text>
</comment>
<dbReference type="InterPro" id="IPR011335">
    <property type="entry name" value="Restrct_endonuc-II-like"/>
</dbReference>
<accession>A0A8S4NHJ9</accession>
<dbReference type="EMBL" id="CAIIXF020000003">
    <property type="protein sequence ID" value="CAH1779699.1"/>
    <property type="molecule type" value="Genomic_DNA"/>
</dbReference>
<protein>
    <submittedName>
        <fullName evidence="1">Uncharacterized protein</fullName>
    </submittedName>
</protein>
<reference evidence="1" key="1">
    <citation type="submission" date="2022-03" db="EMBL/GenBank/DDBJ databases">
        <authorList>
            <person name="Martin C."/>
        </authorList>
    </citation>
    <scope>NUCLEOTIDE SEQUENCE</scope>
</reference>
<organism evidence="1 2">
    <name type="scientific">Owenia fusiformis</name>
    <name type="common">Polychaete worm</name>
    <dbReference type="NCBI Taxonomy" id="6347"/>
    <lineage>
        <taxon>Eukaryota</taxon>
        <taxon>Metazoa</taxon>
        <taxon>Spiralia</taxon>
        <taxon>Lophotrochozoa</taxon>
        <taxon>Annelida</taxon>
        <taxon>Polychaeta</taxon>
        <taxon>Sedentaria</taxon>
        <taxon>Canalipalpata</taxon>
        <taxon>Sabellida</taxon>
        <taxon>Oweniida</taxon>
        <taxon>Oweniidae</taxon>
        <taxon>Owenia</taxon>
    </lineage>
</organism>
<dbReference type="Proteomes" id="UP000749559">
    <property type="component" value="Unassembled WGS sequence"/>
</dbReference>
<gene>
    <name evidence="1" type="ORF">OFUS_LOCUS6478</name>
</gene>
<dbReference type="AlphaFoldDB" id="A0A8S4NHJ9"/>
<feature type="non-terminal residue" evidence="1">
    <location>
        <position position="372"/>
    </location>
</feature>
<keyword evidence="2" id="KW-1185">Reference proteome</keyword>
<evidence type="ECO:0000313" key="2">
    <source>
        <dbReference type="Proteomes" id="UP000749559"/>
    </source>
</evidence>
<evidence type="ECO:0000313" key="1">
    <source>
        <dbReference type="EMBL" id="CAH1779699.1"/>
    </source>
</evidence>